<dbReference type="InterPro" id="IPR036412">
    <property type="entry name" value="HAD-like_sf"/>
</dbReference>
<dbReference type="Gene3D" id="1.10.150.520">
    <property type="match status" value="1"/>
</dbReference>
<dbReference type="AlphaFoldDB" id="A0A432Z3R7"/>
<gene>
    <name evidence="5" type="ORF">CWI80_08075</name>
</gene>
<dbReference type="PANTHER" id="PTHR43434">
    <property type="entry name" value="PHOSPHOGLYCOLATE PHOSPHATASE"/>
    <property type="match status" value="1"/>
</dbReference>
<accession>A0A432Z3R7</accession>
<keyword evidence="5" id="KW-0378">Hydrolase</keyword>
<protein>
    <recommendedName>
        <fullName evidence="4">phosphoglycolate phosphatase</fullName>
        <ecNumber evidence="4">3.1.3.18</ecNumber>
    </recommendedName>
</protein>
<sequence length="295" mass="34804">MEFYQVYKPSKSVLITDLDNTLYDWFEIWYSSFNAMLERVVEISGISKEQLIKEIRPVHREHGTAEYAFVLEKLPSLQKKYGSRQRINDELSEAIHAYRSERMTHLKLYKGVYDTLAELKSRRVRVIAYTESKEWYTKNRLKRLGLDYFIEILYSPSDHSVPIEEEQRTEITFDFMKSKHTPEGELKPNPRLLLDIIKEIGATPEECVYVGDSEMKDVEMALQAGVTAVFAKYGTGHFEGDDRRYELLQAVTHWTDADVEREQEIKRNSKHLKPDYTIDRFDQLLEIINFRKKKA</sequence>
<evidence type="ECO:0000313" key="6">
    <source>
        <dbReference type="Proteomes" id="UP000287022"/>
    </source>
</evidence>
<dbReference type="InterPro" id="IPR050155">
    <property type="entry name" value="HAD-like_hydrolase_sf"/>
</dbReference>
<proteinExistence type="inferred from homology"/>
<evidence type="ECO:0000256" key="4">
    <source>
        <dbReference type="ARBA" id="ARBA00013078"/>
    </source>
</evidence>
<dbReference type="Gene3D" id="3.40.50.1000">
    <property type="entry name" value="HAD superfamily/HAD-like"/>
    <property type="match status" value="2"/>
</dbReference>
<comment type="similarity">
    <text evidence="3">Belongs to the HAD-like hydrolase superfamily. CbbY/CbbZ/Gph/YieH family.</text>
</comment>
<dbReference type="Pfam" id="PF00702">
    <property type="entry name" value="Hydrolase"/>
    <property type="match status" value="1"/>
</dbReference>
<evidence type="ECO:0000256" key="3">
    <source>
        <dbReference type="ARBA" id="ARBA00006171"/>
    </source>
</evidence>
<dbReference type="SUPFAM" id="SSF56784">
    <property type="entry name" value="HAD-like"/>
    <property type="match status" value="1"/>
</dbReference>
<dbReference type="GO" id="GO:0008967">
    <property type="term" value="F:phosphoglycolate phosphatase activity"/>
    <property type="evidence" value="ECO:0007669"/>
    <property type="project" value="UniProtKB-EC"/>
</dbReference>
<dbReference type="SFLD" id="SFLDS00003">
    <property type="entry name" value="Haloacid_Dehalogenase"/>
    <property type="match status" value="1"/>
</dbReference>
<comment type="catalytic activity">
    <reaction evidence="1">
        <text>2-phosphoglycolate + H2O = glycolate + phosphate</text>
        <dbReference type="Rhea" id="RHEA:14369"/>
        <dbReference type="ChEBI" id="CHEBI:15377"/>
        <dbReference type="ChEBI" id="CHEBI:29805"/>
        <dbReference type="ChEBI" id="CHEBI:43474"/>
        <dbReference type="ChEBI" id="CHEBI:58033"/>
        <dbReference type="EC" id="3.1.3.18"/>
    </reaction>
</comment>
<organism evidence="5 6">
    <name type="scientific">Pseudidiomarina sediminum</name>
    <dbReference type="NCBI Taxonomy" id="431675"/>
    <lineage>
        <taxon>Bacteria</taxon>
        <taxon>Pseudomonadati</taxon>
        <taxon>Pseudomonadota</taxon>
        <taxon>Gammaproteobacteria</taxon>
        <taxon>Alteromonadales</taxon>
        <taxon>Idiomarinaceae</taxon>
        <taxon>Pseudidiomarina</taxon>
    </lineage>
</organism>
<dbReference type="EC" id="3.1.3.18" evidence="4"/>
<dbReference type="GO" id="GO:0006281">
    <property type="term" value="P:DNA repair"/>
    <property type="evidence" value="ECO:0007669"/>
    <property type="project" value="TreeGrafter"/>
</dbReference>
<dbReference type="PANTHER" id="PTHR43434:SF1">
    <property type="entry name" value="PHOSPHOGLYCOLATE PHOSPHATASE"/>
    <property type="match status" value="1"/>
</dbReference>
<dbReference type="NCBIfam" id="TIGR01549">
    <property type="entry name" value="HAD-SF-IA-v1"/>
    <property type="match status" value="1"/>
</dbReference>
<name>A0A432Z3R7_9GAMM</name>
<comment type="caution">
    <text evidence="5">The sequence shown here is derived from an EMBL/GenBank/DDBJ whole genome shotgun (WGS) entry which is preliminary data.</text>
</comment>
<dbReference type="EMBL" id="PIQE01000002">
    <property type="protein sequence ID" value="RUO72499.1"/>
    <property type="molecule type" value="Genomic_DNA"/>
</dbReference>
<dbReference type="InterPro" id="IPR006439">
    <property type="entry name" value="HAD-SF_hydro_IA"/>
</dbReference>
<dbReference type="STRING" id="1122124.GCA_000423165_01533"/>
<reference evidence="6" key="1">
    <citation type="journal article" date="2018" name="Front. Microbiol.">
        <title>Genome-Based Analysis Reveals the Taxonomy and Diversity of the Family Idiomarinaceae.</title>
        <authorList>
            <person name="Liu Y."/>
            <person name="Lai Q."/>
            <person name="Shao Z."/>
        </authorList>
    </citation>
    <scope>NUCLEOTIDE SEQUENCE [LARGE SCALE GENOMIC DNA]</scope>
    <source>
        <strain evidence="6">c121</strain>
    </source>
</reference>
<dbReference type="SFLD" id="SFLDG01129">
    <property type="entry name" value="C1.5:_HAD__Beta-PGM__Phosphata"/>
    <property type="match status" value="1"/>
</dbReference>
<dbReference type="Proteomes" id="UP000287022">
    <property type="component" value="Unassembled WGS sequence"/>
</dbReference>
<evidence type="ECO:0000256" key="2">
    <source>
        <dbReference type="ARBA" id="ARBA00004818"/>
    </source>
</evidence>
<keyword evidence="6" id="KW-1185">Reference proteome</keyword>
<evidence type="ECO:0000313" key="5">
    <source>
        <dbReference type="EMBL" id="RUO72499.1"/>
    </source>
</evidence>
<dbReference type="InterPro" id="IPR023214">
    <property type="entry name" value="HAD_sf"/>
</dbReference>
<evidence type="ECO:0000256" key="1">
    <source>
        <dbReference type="ARBA" id="ARBA00000830"/>
    </source>
</evidence>
<comment type="pathway">
    <text evidence="2">Organic acid metabolism; glycolate biosynthesis; glycolate from 2-phosphoglycolate: step 1/1.</text>
</comment>